<gene>
    <name evidence="1" type="ORF">SAMN04487850_1111</name>
</gene>
<evidence type="ECO:0000313" key="2">
    <source>
        <dbReference type="Proteomes" id="UP000199373"/>
    </source>
</evidence>
<evidence type="ECO:0000313" key="1">
    <source>
        <dbReference type="EMBL" id="SEV98571.1"/>
    </source>
</evidence>
<dbReference type="Proteomes" id="UP000199373">
    <property type="component" value="Unassembled WGS sequence"/>
</dbReference>
<dbReference type="AlphaFoldDB" id="A0A1I0NB96"/>
<name>A0A1I0NB96_9BACT</name>
<keyword evidence="2" id="KW-1185">Reference proteome</keyword>
<reference evidence="1 2" key="1">
    <citation type="submission" date="2016-10" db="EMBL/GenBank/DDBJ databases">
        <authorList>
            <person name="de Groot N.N."/>
        </authorList>
    </citation>
    <scope>NUCLEOTIDE SEQUENCE [LARGE SCALE GENOMIC DNA]</scope>
    <source>
        <strain evidence="1 2">TC2-24</strain>
    </source>
</reference>
<dbReference type="EMBL" id="FOIQ01000002">
    <property type="protein sequence ID" value="SEV98571.1"/>
    <property type="molecule type" value="Genomic_DNA"/>
</dbReference>
<organism evidence="1 2">
    <name type="scientific">Prevotella aff. ruminicola Tc2-24</name>
    <dbReference type="NCBI Taxonomy" id="81582"/>
    <lineage>
        <taxon>Bacteria</taxon>
        <taxon>Pseudomonadati</taxon>
        <taxon>Bacteroidota</taxon>
        <taxon>Bacteroidia</taxon>
        <taxon>Bacteroidales</taxon>
        <taxon>Prevotellaceae</taxon>
        <taxon>Prevotella</taxon>
    </lineage>
</organism>
<proteinExistence type="predicted"/>
<protein>
    <submittedName>
        <fullName evidence="1">Uncharacterized protein</fullName>
    </submittedName>
</protein>
<sequence>MSVSNKLPIFALDIKLSTCIRYCMKQLLILLTCCLLVSCGTSMSCEKFFGTVSTKDIPDVSLDSVSFRTSYIEGDCVSCGTISEPLFDCDIKYDTLSHYSVIVLGKVVFEKDSCQKEDYKRVYAVEINNLVVQKQHFPREFYSDSNHKWRHNTPWKRCPLPKKVLEKIRNDFLKRKKYVRYTFKEADASSVSESYCYRLY</sequence>
<accession>A0A1I0NB96</accession>